<dbReference type="RefSeq" id="WP_157299180.1">
    <property type="nucleotide sequence ID" value="NZ_BAAAZB010000010.1"/>
</dbReference>
<evidence type="ECO:0000313" key="2">
    <source>
        <dbReference type="EMBL" id="MVT40499.1"/>
    </source>
</evidence>
<dbReference type="InterPro" id="IPR007492">
    <property type="entry name" value="LytTR_DNA-bd_dom"/>
</dbReference>
<comment type="caution">
    <text evidence="2">The sequence shown here is derived from an EMBL/GenBank/DDBJ whole genome shotgun (WGS) entry which is preliminary data.</text>
</comment>
<name>A0A6N8J8E0_9BACT</name>
<feature type="domain" description="HTH LytTR-type" evidence="1">
    <location>
        <begin position="13"/>
        <end position="96"/>
    </location>
</feature>
<protein>
    <recommendedName>
        <fullName evidence="1">HTH LytTR-type domain-containing protein</fullName>
    </recommendedName>
</protein>
<gene>
    <name evidence="2" type="ORF">GO495_07885</name>
</gene>
<dbReference type="Pfam" id="PF04397">
    <property type="entry name" value="LytTR"/>
    <property type="match status" value="1"/>
</dbReference>
<proteinExistence type="predicted"/>
<dbReference type="EMBL" id="WRXO01000002">
    <property type="protein sequence ID" value="MVT40499.1"/>
    <property type="molecule type" value="Genomic_DNA"/>
</dbReference>
<evidence type="ECO:0000313" key="3">
    <source>
        <dbReference type="Proteomes" id="UP000468388"/>
    </source>
</evidence>
<reference evidence="2 3" key="1">
    <citation type="submission" date="2019-12" db="EMBL/GenBank/DDBJ databases">
        <title>The draft genomic sequence of strain Chitinophaga oryziterrae JCM 16595.</title>
        <authorList>
            <person name="Zhang X."/>
        </authorList>
    </citation>
    <scope>NUCLEOTIDE SEQUENCE [LARGE SCALE GENOMIC DNA]</scope>
    <source>
        <strain evidence="2 3">JCM 16595</strain>
    </source>
</reference>
<keyword evidence="3" id="KW-1185">Reference proteome</keyword>
<dbReference type="GO" id="GO:0003677">
    <property type="term" value="F:DNA binding"/>
    <property type="evidence" value="ECO:0007669"/>
    <property type="project" value="InterPro"/>
</dbReference>
<sequence>MLKLASFYTSWEGQSTRIALEELMFVEIMEDSCVLHLEDSRVMSDNGAEKIMSYLPEDSFLRVRHKYMINLKYVTDINEDYVYVGTIRIALRSRVQRMN</sequence>
<organism evidence="2 3">
    <name type="scientific">Chitinophaga oryziterrae</name>
    <dbReference type="NCBI Taxonomy" id="1031224"/>
    <lineage>
        <taxon>Bacteria</taxon>
        <taxon>Pseudomonadati</taxon>
        <taxon>Bacteroidota</taxon>
        <taxon>Chitinophagia</taxon>
        <taxon>Chitinophagales</taxon>
        <taxon>Chitinophagaceae</taxon>
        <taxon>Chitinophaga</taxon>
    </lineage>
</organism>
<dbReference type="AlphaFoldDB" id="A0A6N8J8E0"/>
<dbReference type="Gene3D" id="2.40.50.1020">
    <property type="entry name" value="LytTr DNA-binding domain"/>
    <property type="match status" value="1"/>
</dbReference>
<evidence type="ECO:0000259" key="1">
    <source>
        <dbReference type="SMART" id="SM00850"/>
    </source>
</evidence>
<accession>A0A6N8J8E0</accession>
<dbReference type="OrthoDB" id="670686at2"/>
<dbReference type="SMART" id="SM00850">
    <property type="entry name" value="LytTR"/>
    <property type="match status" value="1"/>
</dbReference>
<dbReference type="Proteomes" id="UP000468388">
    <property type="component" value="Unassembled WGS sequence"/>
</dbReference>